<dbReference type="Pfam" id="PF13671">
    <property type="entry name" value="AAA_33"/>
    <property type="match status" value="1"/>
</dbReference>
<dbReference type="SUPFAM" id="SSF52540">
    <property type="entry name" value="P-loop containing nucleoside triphosphate hydrolases"/>
    <property type="match status" value="1"/>
</dbReference>
<gene>
    <name evidence="2" type="ORF">DFI_05985</name>
</gene>
<name>A0A221SVF0_9DEIO</name>
<dbReference type="AlphaFoldDB" id="A0A221SVF0"/>
<organism evidence="2 3">
    <name type="scientific">Deinococcus ficus</name>
    <dbReference type="NCBI Taxonomy" id="317577"/>
    <lineage>
        <taxon>Bacteria</taxon>
        <taxon>Thermotogati</taxon>
        <taxon>Deinococcota</taxon>
        <taxon>Deinococci</taxon>
        <taxon>Deinococcales</taxon>
        <taxon>Deinococcaceae</taxon>
        <taxon>Deinococcus</taxon>
    </lineage>
</organism>
<feature type="compositionally biased region" description="Basic and acidic residues" evidence="1">
    <location>
        <begin position="1"/>
        <end position="11"/>
    </location>
</feature>
<evidence type="ECO:0000256" key="1">
    <source>
        <dbReference type="SAM" id="MobiDB-lite"/>
    </source>
</evidence>
<protein>
    <recommendedName>
        <fullName evidence="4">ATP-binding protein</fullName>
    </recommendedName>
</protein>
<dbReference type="Gene3D" id="3.40.50.300">
    <property type="entry name" value="P-loop containing nucleotide triphosphate hydrolases"/>
    <property type="match status" value="1"/>
</dbReference>
<evidence type="ECO:0008006" key="4">
    <source>
        <dbReference type="Google" id="ProtNLM"/>
    </source>
</evidence>
<dbReference type="InterPro" id="IPR027417">
    <property type="entry name" value="P-loop_NTPase"/>
</dbReference>
<dbReference type="Proteomes" id="UP000259030">
    <property type="component" value="Chromosome"/>
</dbReference>
<dbReference type="KEGG" id="dfc:DFI_05985"/>
<feature type="region of interest" description="Disordered" evidence="1">
    <location>
        <begin position="1"/>
        <end position="38"/>
    </location>
</feature>
<reference evidence="2 3" key="1">
    <citation type="submission" date="2017-05" db="EMBL/GenBank/DDBJ databases">
        <title>The complete genome sequence of Deinococcus ficus isolated from the rhizosphere of the Ficus religiosa L. in Taiwan.</title>
        <authorList>
            <person name="Wu K.-M."/>
            <person name="Liao T.-L."/>
            <person name="Liu Y.-M."/>
            <person name="Young C.-C."/>
            <person name="Tsai S.-F."/>
        </authorList>
    </citation>
    <scope>NUCLEOTIDE SEQUENCE [LARGE SCALE GENOMIC DNA]</scope>
    <source>
        <strain evidence="2 3">CC-FR2-10</strain>
    </source>
</reference>
<sequence>MGRAGRRDRGRAAAAAAGPVPGPARRGVPGGTAAGAPARERGAGLHLGHRGGPVHGAGREVRAAPAAGRVRPVALLAAVSAPGHIHAVHGFLAAGKTTFARQLERDLPGLRFNTDEWVVALHGPDLGPEEFPGAARRVTAELDRLWPRAASLGLHVVLDYGFWARRHRDALRAQAAALGVPLTLYALSVPADVARARIARRNREPGALHLPAEAYDRLWPRYEPLDADEAVVWVPQPDR</sequence>
<evidence type="ECO:0000313" key="3">
    <source>
        <dbReference type="Proteomes" id="UP000259030"/>
    </source>
</evidence>
<evidence type="ECO:0000313" key="2">
    <source>
        <dbReference type="EMBL" id="ASN80608.1"/>
    </source>
</evidence>
<accession>A0A221SVF0</accession>
<keyword evidence="3" id="KW-1185">Reference proteome</keyword>
<proteinExistence type="predicted"/>
<feature type="compositionally biased region" description="Low complexity" evidence="1">
    <location>
        <begin position="12"/>
        <end position="27"/>
    </location>
</feature>
<dbReference type="STRING" id="317577.GCA_000419625_02733"/>
<dbReference type="EMBL" id="CP021081">
    <property type="protein sequence ID" value="ASN80608.1"/>
    <property type="molecule type" value="Genomic_DNA"/>
</dbReference>